<keyword evidence="3" id="KW-1185">Reference proteome</keyword>
<reference evidence="2 3" key="1">
    <citation type="submission" date="2014-03" db="EMBL/GenBank/DDBJ databases">
        <title>Bradyrhizobium valentinum sp. nov., isolated from effective nodules of Lupinus mariae-josephae, a lupine endemic of basic-lime soils in Eastern Spain.</title>
        <authorList>
            <person name="Duran D."/>
            <person name="Rey L."/>
            <person name="Navarro A."/>
            <person name="Busquets A."/>
            <person name="Imperial J."/>
            <person name="Ruiz-Argueso T."/>
        </authorList>
    </citation>
    <scope>NUCLEOTIDE SEQUENCE [LARGE SCALE GENOMIC DNA]</scope>
    <source>
        <strain evidence="2 3">LmjM3</strain>
    </source>
</reference>
<protein>
    <submittedName>
        <fullName evidence="2">Uncharacterized protein</fullName>
    </submittedName>
</protein>
<feature type="transmembrane region" description="Helical" evidence="1">
    <location>
        <begin position="102"/>
        <end position="120"/>
    </location>
</feature>
<feature type="transmembrane region" description="Helical" evidence="1">
    <location>
        <begin position="181"/>
        <end position="198"/>
    </location>
</feature>
<sequence length="205" mass="22228">MTQVQLSKIWSVVSAALLYYALNSWIVAQGGNEVFGAKLVLSQRVPAAMVAILVCSVLAIASSAIGLLYARRGGKRWHERIPVVGFEAIDTASVEGRVYQGAMLALLSGLPFVAMIYFWYSLLTAQVMLNEGSKKLIGLWNLGWLWNSKLSDPARICTNFTEGAIDPCTGSATILPGVEPGLFACLSLLALFIAAKHWKAVVLRR</sequence>
<comment type="caution">
    <text evidence="2">The sequence shown here is derived from an EMBL/GenBank/DDBJ whole genome shotgun (WGS) entry which is preliminary data.</text>
</comment>
<organism evidence="2 3">
    <name type="scientific">Bradyrhizobium valentinum</name>
    <dbReference type="NCBI Taxonomy" id="1518501"/>
    <lineage>
        <taxon>Bacteria</taxon>
        <taxon>Pseudomonadati</taxon>
        <taxon>Pseudomonadota</taxon>
        <taxon>Alphaproteobacteria</taxon>
        <taxon>Hyphomicrobiales</taxon>
        <taxon>Nitrobacteraceae</taxon>
        <taxon>Bradyrhizobium</taxon>
    </lineage>
</organism>
<dbReference type="RefSeq" id="WP_057853242.1">
    <property type="nucleotide sequence ID" value="NZ_LLXX01000153.1"/>
</dbReference>
<keyword evidence="1" id="KW-1133">Transmembrane helix</keyword>
<proteinExistence type="predicted"/>
<accession>A0A0R3K6Q2</accession>
<dbReference type="EMBL" id="LLXX01000153">
    <property type="protein sequence ID" value="KRR02108.1"/>
    <property type="molecule type" value="Genomic_DNA"/>
</dbReference>
<name>A0A0R3K6Q2_9BRAD</name>
<keyword evidence="1" id="KW-0472">Membrane</keyword>
<dbReference type="Proteomes" id="UP000051913">
    <property type="component" value="Unassembled WGS sequence"/>
</dbReference>
<gene>
    <name evidence="2" type="ORF">CP49_04835</name>
</gene>
<feature type="transmembrane region" description="Helical" evidence="1">
    <location>
        <begin position="9"/>
        <end position="28"/>
    </location>
</feature>
<keyword evidence="1" id="KW-0812">Transmembrane</keyword>
<dbReference type="AlphaFoldDB" id="A0A0R3K6Q2"/>
<feature type="transmembrane region" description="Helical" evidence="1">
    <location>
        <begin position="48"/>
        <end position="70"/>
    </location>
</feature>
<evidence type="ECO:0000313" key="3">
    <source>
        <dbReference type="Proteomes" id="UP000051913"/>
    </source>
</evidence>
<evidence type="ECO:0000313" key="2">
    <source>
        <dbReference type="EMBL" id="KRR02108.1"/>
    </source>
</evidence>
<evidence type="ECO:0000256" key="1">
    <source>
        <dbReference type="SAM" id="Phobius"/>
    </source>
</evidence>